<evidence type="ECO:0000313" key="3">
    <source>
        <dbReference type="Proteomes" id="UP001371218"/>
    </source>
</evidence>
<evidence type="ECO:0000313" key="2">
    <source>
        <dbReference type="EMBL" id="MEK8029960.1"/>
    </source>
</evidence>
<keyword evidence="3" id="KW-1185">Reference proteome</keyword>
<comment type="caution">
    <text evidence="2">The sequence shown here is derived from an EMBL/GenBank/DDBJ whole genome shotgun (WGS) entry which is preliminary data.</text>
</comment>
<dbReference type="RefSeq" id="WP_341424321.1">
    <property type="nucleotide sequence ID" value="NZ_JBBUTG010000002.1"/>
</dbReference>
<gene>
    <name evidence="2" type="ORF">AACH06_03920</name>
</gene>
<feature type="region of interest" description="Disordered" evidence="1">
    <location>
        <begin position="56"/>
        <end position="78"/>
    </location>
</feature>
<protein>
    <submittedName>
        <fullName evidence="2">Uncharacterized protein</fullName>
    </submittedName>
</protein>
<evidence type="ECO:0000256" key="1">
    <source>
        <dbReference type="SAM" id="MobiDB-lite"/>
    </source>
</evidence>
<dbReference type="Proteomes" id="UP001371218">
    <property type="component" value="Unassembled WGS sequence"/>
</dbReference>
<proteinExistence type="predicted"/>
<dbReference type="EMBL" id="JBBUTG010000002">
    <property type="protein sequence ID" value="MEK8029960.1"/>
    <property type="molecule type" value="Genomic_DNA"/>
</dbReference>
<organism evidence="2 3">
    <name type="scientific">Ideonella lacteola</name>
    <dbReference type="NCBI Taxonomy" id="2984193"/>
    <lineage>
        <taxon>Bacteria</taxon>
        <taxon>Pseudomonadati</taxon>
        <taxon>Pseudomonadota</taxon>
        <taxon>Betaproteobacteria</taxon>
        <taxon>Burkholderiales</taxon>
        <taxon>Sphaerotilaceae</taxon>
        <taxon>Ideonella</taxon>
    </lineage>
</organism>
<reference evidence="2 3" key="1">
    <citation type="submission" date="2024-04" db="EMBL/GenBank/DDBJ databases">
        <title>Novel species of the genus Ideonella isolated from streams.</title>
        <authorList>
            <person name="Lu H."/>
        </authorList>
    </citation>
    <scope>NUCLEOTIDE SEQUENCE [LARGE SCALE GENOMIC DNA]</scope>
    <source>
        <strain evidence="2 3">DXS29W</strain>
    </source>
</reference>
<name>A0ABU9BMV1_9BURK</name>
<sequence length="78" mass="8392">MSKAAQTRDGAYYGGAVKLVNQQLQDSGFGMTEASRNSVVTNLRKVSSGKMLNMQAHSCPFTRGGDLRQGHEGQTSSR</sequence>
<accession>A0ABU9BMV1</accession>